<keyword evidence="4" id="KW-1185">Reference proteome</keyword>
<dbReference type="AlphaFoldDB" id="A0A840VF32"/>
<protein>
    <submittedName>
        <fullName evidence="3">Peroxiredoxin</fullName>
    </submittedName>
</protein>
<dbReference type="RefSeq" id="WP_184017559.1">
    <property type="nucleotide sequence ID" value="NZ_JACHFD010000006.1"/>
</dbReference>
<dbReference type="Gene3D" id="3.40.30.10">
    <property type="entry name" value="Glutaredoxin"/>
    <property type="match status" value="1"/>
</dbReference>
<feature type="signal peptide" evidence="1">
    <location>
        <begin position="1"/>
        <end position="22"/>
    </location>
</feature>
<feature type="domain" description="Thioredoxin" evidence="2">
    <location>
        <begin position="23"/>
        <end position="169"/>
    </location>
</feature>
<comment type="caution">
    <text evidence="3">The sequence shown here is derived from an EMBL/GenBank/DDBJ whole genome shotgun (WGS) entry which is preliminary data.</text>
</comment>
<keyword evidence="1" id="KW-0732">Signal</keyword>
<evidence type="ECO:0000313" key="3">
    <source>
        <dbReference type="EMBL" id="MBB5351421.1"/>
    </source>
</evidence>
<proteinExistence type="predicted"/>
<dbReference type="InterPro" id="IPR036249">
    <property type="entry name" value="Thioredoxin-like_sf"/>
</dbReference>
<evidence type="ECO:0000256" key="1">
    <source>
        <dbReference type="SAM" id="SignalP"/>
    </source>
</evidence>
<reference evidence="3 4" key="1">
    <citation type="submission" date="2020-08" db="EMBL/GenBank/DDBJ databases">
        <title>Genomic Encyclopedia of Type Strains, Phase IV (KMG-IV): sequencing the most valuable type-strain genomes for metagenomic binning, comparative biology and taxonomic classification.</title>
        <authorList>
            <person name="Goeker M."/>
        </authorList>
    </citation>
    <scope>NUCLEOTIDE SEQUENCE [LARGE SCALE GENOMIC DNA]</scope>
    <source>
        <strain evidence="3 4">YC6886</strain>
    </source>
</reference>
<dbReference type="Proteomes" id="UP000557717">
    <property type="component" value="Unassembled WGS sequence"/>
</dbReference>
<feature type="chain" id="PRO_5032924679" evidence="1">
    <location>
        <begin position="23"/>
        <end position="198"/>
    </location>
</feature>
<sequence length="198" mass="20865">MKTPFSLVALAAAALSVASALALEPGEKAPSFTLESASGKQVSLEDYAGKTVVLEWVNFDCPFVKKHYSSGNMPSLQEKYTTEGVVWLTVQSGPEGKLPSASQLEEKAEAAGNKATAVLRDPAGVVGKSYGAETTPHLFVINDEGEIAYMGGIDDKPDLKKESLETATNYVAAALDSLAEEEEVAVKKAAPYGCGVKY</sequence>
<dbReference type="InterPro" id="IPR000866">
    <property type="entry name" value="AhpC/TSA"/>
</dbReference>
<gene>
    <name evidence="3" type="ORF">HNR46_001657</name>
</gene>
<dbReference type="Pfam" id="PF00578">
    <property type="entry name" value="AhpC-TSA"/>
    <property type="match status" value="1"/>
</dbReference>
<accession>A0A840VF32</accession>
<dbReference type="PANTHER" id="PTHR43640">
    <property type="entry name" value="OS07G0260300 PROTEIN"/>
    <property type="match status" value="1"/>
</dbReference>
<dbReference type="InterPro" id="IPR047262">
    <property type="entry name" value="PRX-like1"/>
</dbReference>
<dbReference type="GO" id="GO:0016209">
    <property type="term" value="F:antioxidant activity"/>
    <property type="evidence" value="ECO:0007669"/>
    <property type="project" value="InterPro"/>
</dbReference>
<organism evidence="3 4">
    <name type="scientific">Haloferula luteola</name>
    <dbReference type="NCBI Taxonomy" id="595692"/>
    <lineage>
        <taxon>Bacteria</taxon>
        <taxon>Pseudomonadati</taxon>
        <taxon>Verrucomicrobiota</taxon>
        <taxon>Verrucomicrobiia</taxon>
        <taxon>Verrucomicrobiales</taxon>
        <taxon>Verrucomicrobiaceae</taxon>
        <taxon>Haloferula</taxon>
    </lineage>
</organism>
<dbReference type="GO" id="GO:0016491">
    <property type="term" value="F:oxidoreductase activity"/>
    <property type="evidence" value="ECO:0007669"/>
    <property type="project" value="InterPro"/>
</dbReference>
<dbReference type="EMBL" id="JACHFD010000006">
    <property type="protein sequence ID" value="MBB5351421.1"/>
    <property type="molecule type" value="Genomic_DNA"/>
</dbReference>
<evidence type="ECO:0000259" key="2">
    <source>
        <dbReference type="PROSITE" id="PS51352"/>
    </source>
</evidence>
<dbReference type="PANTHER" id="PTHR43640:SF1">
    <property type="entry name" value="THIOREDOXIN-DEPENDENT PEROXIREDOXIN"/>
    <property type="match status" value="1"/>
</dbReference>
<dbReference type="PROSITE" id="PS51352">
    <property type="entry name" value="THIOREDOXIN_2"/>
    <property type="match status" value="1"/>
</dbReference>
<evidence type="ECO:0000313" key="4">
    <source>
        <dbReference type="Proteomes" id="UP000557717"/>
    </source>
</evidence>
<dbReference type="InterPro" id="IPR013766">
    <property type="entry name" value="Thioredoxin_domain"/>
</dbReference>
<name>A0A840VF32_9BACT</name>
<dbReference type="SUPFAM" id="SSF52833">
    <property type="entry name" value="Thioredoxin-like"/>
    <property type="match status" value="1"/>
</dbReference>